<dbReference type="NCBIfam" id="NF002558">
    <property type="entry name" value="PRK02126.1"/>
    <property type="match status" value="1"/>
</dbReference>
<dbReference type="PANTHER" id="PTHR46018">
    <property type="entry name" value="ZINC PHOSPHODIESTERASE ELAC PROTEIN 1"/>
    <property type="match status" value="1"/>
</dbReference>
<dbReference type="EMBL" id="JASJEV010000010">
    <property type="protein sequence ID" value="MDJ1159540.1"/>
    <property type="molecule type" value="Genomic_DNA"/>
</dbReference>
<feature type="domain" description="Metallo-beta-lactamase" evidence="1">
    <location>
        <begin position="232"/>
        <end position="307"/>
    </location>
</feature>
<proteinExistence type="predicted"/>
<protein>
    <submittedName>
        <fullName evidence="2">MBL fold metallo-hydrolase</fullName>
    </submittedName>
</protein>
<dbReference type="PANTHER" id="PTHR46018:SF7">
    <property type="entry name" value="RIBONUCLEASE Z"/>
    <property type="match status" value="1"/>
</dbReference>
<dbReference type="SUPFAM" id="SSF56281">
    <property type="entry name" value="Metallo-hydrolase/oxidoreductase"/>
    <property type="match status" value="1"/>
</dbReference>
<gene>
    <name evidence="2" type="ORF">QNA08_14990</name>
</gene>
<reference evidence="2 3" key="1">
    <citation type="submission" date="2023-05" db="EMBL/GenBank/DDBJ databases">
        <title>Chelatococcus sp. nov., a moderately thermophilic bacterium isolated from hot spring microbial mat.</title>
        <authorList>
            <person name="Hu C.-J."/>
            <person name="Li W.-J."/>
        </authorList>
    </citation>
    <scope>NUCLEOTIDE SEQUENCE [LARGE SCALE GENOMIC DNA]</scope>
    <source>
        <strain evidence="2 3">SYSU G07232</strain>
    </source>
</reference>
<organism evidence="2 3">
    <name type="scientific">Chelatococcus albus</name>
    <dbReference type="NCBI Taxonomy" id="3047466"/>
    <lineage>
        <taxon>Bacteria</taxon>
        <taxon>Pseudomonadati</taxon>
        <taxon>Pseudomonadota</taxon>
        <taxon>Alphaproteobacteria</taxon>
        <taxon>Hyphomicrobiales</taxon>
        <taxon>Chelatococcaceae</taxon>
        <taxon>Chelatococcus</taxon>
    </lineage>
</organism>
<keyword evidence="3" id="KW-1185">Reference proteome</keyword>
<dbReference type="Gene3D" id="3.60.15.10">
    <property type="entry name" value="Ribonuclease Z/Hydroxyacylglutathione hydrolase-like"/>
    <property type="match status" value="1"/>
</dbReference>
<comment type="caution">
    <text evidence="2">The sequence shown here is derived from an EMBL/GenBank/DDBJ whole genome shotgun (WGS) entry which is preliminary data.</text>
</comment>
<sequence>MSWLVRPRLVNEPFSDPGLFIDFRFGRRALLFDLGDLSPLSWRELMRVSDAFVSHMHMDHFAGFDRLLRACLYRPAPLHLAGPAGFLDAVAAKLSAYTWNLLGEASVDFSIVASEWGEAGYGRCAVFRAREAFRRKEAEPPALPPGILLDEGEFRVEGAVLDHGTPCLAFALQERLRVDVRPQGLAELGLTVGPWLTAAKRAVRLGAPDDTPVPVSPRLGLPLGVLKQHALRAARGQRIAYVVDAAFHADNVARMVALARGADQLFIEAPFLDEDEAIAAARAHLTAGQAGRIARQAGVKRLTPFHFSPRYLSRADLLRRQADAAFAAGRENATA</sequence>
<evidence type="ECO:0000313" key="2">
    <source>
        <dbReference type="EMBL" id="MDJ1159540.1"/>
    </source>
</evidence>
<accession>A0ABT7AJI2</accession>
<name>A0ABT7AJI2_9HYPH</name>
<dbReference type="Proteomes" id="UP001321492">
    <property type="component" value="Unassembled WGS sequence"/>
</dbReference>
<evidence type="ECO:0000259" key="1">
    <source>
        <dbReference type="Pfam" id="PF12706"/>
    </source>
</evidence>
<dbReference type="Pfam" id="PF12706">
    <property type="entry name" value="Lactamase_B_2"/>
    <property type="match status" value="1"/>
</dbReference>
<dbReference type="RefSeq" id="WP_283741538.1">
    <property type="nucleotide sequence ID" value="NZ_JASJEV010000010.1"/>
</dbReference>
<dbReference type="InterPro" id="IPR036866">
    <property type="entry name" value="RibonucZ/Hydroxyglut_hydro"/>
</dbReference>
<dbReference type="InterPro" id="IPR001279">
    <property type="entry name" value="Metallo-B-lactamas"/>
</dbReference>
<evidence type="ECO:0000313" key="3">
    <source>
        <dbReference type="Proteomes" id="UP001321492"/>
    </source>
</evidence>